<dbReference type="GO" id="GO:0003723">
    <property type="term" value="F:RNA binding"/>
    <property type="evidence" value="ECO:0007669"/>
    <property type="project" value="InterPro"/>
</dbReference>
<dbReference type="GO" id="GO:0033897">
    <property type="term" value="F:ribonuclease T2 activity"/>
    <property type="evidence" value="ECO:0007669"/>
    <property type="project" value="InterPro"/>
</dbReference>
<name>A0A1W1XYZ4_9NEIS</name>
<organism evidence="4 5">
    <name type="scientific">Andreprevotia lacus DSM 23236</name>
    <dbReference type="NCBI Taxonomy" id="1121001"/>
    <lineage>
        <taxon>Bacteria</taxon>
        <taxon>Pseudomonadati</taxon>
        <taxon>Pseudomonadota</taxon>
        <taxon>Betaproteobacteria</taxon>
        <taxon>Neisseriales</taxon>
        <taxon>Chitinibacteraceae</taxon>
        <taxon>Andreprevotia</taxon>
    </lineage>
</organism>
<evidence type="ECO:0000313" key="4">
    <source>
        <dbReference type="EMBL" id="SMC29136.1"/>
    </source>
</evidence>
<evidence type="ECO:0000256" key="3">
    <source>
        <dbReference type="SAM" id="SignalP"/>
    </source>
</evidence>
<gene>
    <name evidence="4" type="ORF">SAMN02745857_03630</name>
</gene>
<dbReference type="RefSeq" id="WP_084092573.1">
    <property type="nucleotide sequence ID" value="NZ_FWXD01000029.1"/>
</dbReference>
<dbReference type="PROSITE" id="PS00531">
    <property type="entry name" value="RNASE_T2_2"/>
    <property type="match status" value="1"/>
</dbReference>
<evidence type="ECO:0000313" key="5">
    <source>
        <dbReference type="Proteomes" id="UP000192761"/>
    </source>
</evidence>
<reference evidence="4 5" key="1">
    <citation type="submission" date="2017-04" db="EMBL/GenBank/DDBJ databases">
        <authorList>
            <person name="Afonso C.L."/>
            <person name="Miller P.J."/>
            <person name="Scott M.A."/>
            <person name="Spackman E."/>
            <person name="Goraichik I."/>
            <person name="Dimitrov K.M."/>
            <person name="Suarez D.L."/>
            <person name="Swayne D.E."/>
        </authorList>
    </citation>
    <scope>NUCLEOTIDE SEQUENCE [LARGE SCALE GENOMIC DNA]</scope>
    <source>
        <strain evidence="4 5">DSM 23236</strain>
    </source>
</reference>
<dbReference type="GO" id="GO:0006401">
    <property type="term" value="P:RNA catabolic process"/>
    <property type="evidence" value="ECO:0007669"/>
    <property type="project" value="UniProtKB-ARBA"/>
</dbReference>
<dbReference type="SUPFAM" id="SSF55895">
    <property type="entry name" value="Ribonuclease Rh-like"/>
    <property type="match status" value="1"/>
</dbReference>
<sequence length="326" mass="34848">MSKFLPFAALLACFAAPFAAASETATGEFLAAQRCEAYQSFNKGTNPGSVYTVPGTKYEIHEINTSAAEWYRVYIDGTAGLRWVSAQCGTPLSMGNTDPSGGATGGTCHTADVFDNFVLASSWQPGFCEHTSAGPTKPECQAMSNGSLVMKHLTLHGLWPNKASCGIGYDTCSTKALNLSSATVSYIAPWMPNFYYSQDLGDHEWSKHGVCQTKLDDDGYFRQAVDLVKALDASPMGQYIDSHSGGKISKAQFYSTVASYFGTTKAQNNFLLTCSSGYLQEIRVTLPKDIRSTASIKDAINGVYAASRASDSSECGESISVEASGK</sequence>
<dbReference type="Proteomes" id="UP000192761">
    <property type="component" value="Unassembled WGS sequence"/>
</dbReference>
<dbReference type="InterPro" id="IPR033130">
    <property type="entry name" value="RNase_T2_His_AS_2"/>
</dbReference>
<dbReference type="STRING" id="1121001.SAMN02745857_03630"/>
<dbReference type="AlphaFoldDB" id="A0A1W1XYZ4"/>
<evidence type="ECO:0000256" key="2">
    <source>
        <dbReference type="RuleBase" id="RU004328"/>
    </source>
</evidence>
<feature type="signal peptide" evidence="3">
    <location>
        <begin position="1"/>
        <end position="21"/>
    </location>
</feature>
<dbReference type="PANTHER" id="PTHR11240">
    <property type="entry name" value="RIBONUCLEASE T2"/>
    <property type="match status" value="1"/>
</dbReference>
<accession>A0A1W1XYZ4</accession>
<dbReference type="OrthoDB" id="4720638at2"/>
<dbReference type="Pfam" id="PF00445">
    <property type="entry name" value="Ribonuclease_T2"/>
    <property type="match status" value="1"/>
</dbReference>
<protein>
    <submittedName>
        <fullName evidence="4">Ribonuclease T2</fullName>
    </submittedName>
</protein>
<dbReference type="PANTHER" id="PTHR11240:SF22">
    <property type="entry name" value="RIBONUCLEASE T2"/>
    <property type="match status" value="1"/>
</dbReference>
<comment type="similarity">
    <text evidence="1 2">Belongs to the RNase T2 family.</text>
</comment>
<dbReference type="InterPro" id="IPR001568">
    <property type="entry name" value="RNase_T2-like"/>
</dbReference>
<dbReference type="InterPro" id="IPR036430">
    <property type="entry name" value="RNase_T2-like_sf"/>
</dbReference>
<dbReference type="PROSITE" id="PS00530">
    <property type="entry name" value="RNASE_T2_1"/>
    <property type="match status" value="1"/>
</dbReference>
<evidence type="ECO:0000256" key="1">
    <source>
        <dbReference type="ARBA" id="ARBA00007469"/>
    </source>
</evidence>
<proteinExistence type="inferred from homology"/>
<keyword evidence="3" id="KW-0732">Signal</keyword>
<feature type="chain" id="PRO_5012664328" evidence="3">
    <location>
        <begin position="22"/>
        <end position="326"/>
    </location>
</feature>
<dbReference type="EMBL" id="FWXD01000029">
    <property type="protein sequence ID" value="SMC29136.1"/>
    <property type="molecule type" value="Genomic_DNA"/>
</dbReference>
<dbReference type="Gene3D" id="3.90.730.10">
    <property type="entry name" value="Ribonuclease T2-like"/>
    <property type="match status" value="1"/>
</dbReference>
<dbReference type="InterPro" id="IPR018188">
    <property type="entry name" value="RNase_T2_His_AS_1"/>
</dbReference>
<keyword evidence="5" id="KW-1185">Reference proteome</keyword>